<proteinExistence type="predicted"/>
<sequence length="254" mass="29775">MLFSKAQWRDFLIGFLSIALFVALWSLQTMLEKMWANRRRSRAAVTLSENERELYSRERGLANLETLLKDLPVDDEARGELERAVAMLKERSEQLRQENAVLGRRVGEYEKRSMPRELELVKELTDRNHQLENRVHQLVTVQVDRDELVSRLRSQPKYLSESDWQYLETLVNQVYADFTSRLFGRFPKLTSNDVRLCLLLRLRFGNAQLALLFGISPSSVSQQKFRLKSKLMQADDTLFKNGETLETWVWEFGG</sequence>
<protein>
    <recommendedName>
        <fullName evidence="5">HTH luxR-type domain-containing protein</fullName>
    </recommendedName>
</protein>
<feature type="transmembrane region" description="Helical" evidence="2">
    <location>
        <begin position="12"/>
        <end position="31"/>
    </location>
</feature>
<gene>
    <name evidence="3" type="ORF">H9807_01855</name>
</gene>
<accession>A0A9D2KBW6</accession>
<evidence type="ECO:0000313" key="3">
    <source>
        <dbReference type="EMBL" id="HIZ90859.1"/>
    </source>
</evidence>
<comment type="caution">
    <text evidence="3">The sequence shown here is derived from an EMBL/GenBank/DDBJ whole genome shotgun (WGS) entry which is preliminary data.</text>
</comment>
<dbReference type="EMBL" id="DXAV01000017">
    <property type="protein sequence ID" value="HIZ90859.1"/>
    <property type="molecule type" value="Genomic_DNA"/>
</dbReference>
<feature type="coiled-coil region" evidence="1">
    <location>
        <begin position="78"/>
        <end position="141"/>
    </location>
</feature>
<keyword evidence="2" id="KW-0472">Membrane</keyword>
<reference evidence="3" key="2">
    <citation type="submission" date="2021-04" db="EMBL/GenBank/DDBJ databases">
        <authorList>
            <person name="Gilroy R."/>
        </authorList>
    </citation>
    <scope>NUCLEOTIDE SEQUENCE</scope>
    <source>
        <strain evidence="3">CHK118-2852</strain>
    </source>
</reference>
<keyword evidence="1" id="KW-0175">Coiled coil</keyword>
<dbReference type="AlphaFoldDB" id="A0A9D2KBW6"/>
<reference evidence="3" key="1">
    <citation type="journal article" date="2021" name="PeerJ">
        <title>Extensive microbial diversity within the chicken gut microbiome revealed by metagenomics and culture.</title>
        <authorList>
            <person name="Gilroy R."/>
            <person name="Ravi A."/>
            <person name="Getino M."/>
            <person name="Pursley I."/>
            <person name="Horton D.L."/>
            <person name="Alikhan N.F."/>
            <person name="Baker D."/>
            <person name="Gharbi K."/>
            <person name="Hall N."/>
            <person name="Watson M."/>
            <person name="Adriaenssens E.M."/>
            <person name="Foster-Nyarko E."/>
            <person name="Jarju S."/>
            <person name="Secka A."/>
            <person name="Antonio M."/>
            <person name="Oren A."/>
            <person name="Chaudhuri R.R."/>
            <person name="La Ragione R."/>
            <person name="Hildebrand F."/>
            <person name="Pallen M.J."/>
        </authorList>
    </citation>
    <scope>NUCLEOTIDE SEQUENCE</scope>
    <source>
        <strain evidence="3">CHK118-2852</strain>
    </source>
</reference>
<evidence type="ECO:0008006" key="5">
    <source>
        <dbReference type="Google" id="ProtNLM"/>
    </source>
</evidence>
<evidence type="ECO:0000256" key="1">
    <source>
        <dbReference type="SAM" id="Coils"/>
    </source>
</evidence>
<dbReference type="GO" id="GO:0003677">
    <property type="term" value="F:DNA binding"/>
    <property type="evidence" value="ECO:0007669"/>
    <property type="project" value="InterPro"/>
</dbReference>
<dbReference type="Proteomes" id="UP000824108">
    <property type="component" value="Unassembled WGS sequence"/>
</dbReference>
<evidence type="ECO:0000313" key="4">
    <source>
        <dbReference type="Proteomes" id="UP000824108"/>
    </source>
</evidence>
<evidence type="ECO:0000256" key="2">
    <source>
        <dbReference type="SAM" id="Phobius"/>
    </source>
</evidence>
<keyword evidence="2" id="KW-0812">Transmembrane</keyword>
<organism evidence="3 4">
    <name type="scientific">Candidatus Bacteroides merdavium</name>
    <dbReference type="NCBI Taxonomy" id="2838472"/>
    <lineage>
        <taxon>Bacteria</taxon>
        <taxon>Pseudomonadati</taxon>
        <taxon>Bacteroidota</taxon>
        <taxon>Bacteroidia</taxon>
        <taxon>Bacteroidales</taxon>
        <taxon>Bacteroidaceae</taxon>
        <taxon>Bacteroides</taxon>
    </lineage>
</organism>
<dbReference type="SUPFAM" id="SSF46894">
    <property type="entry name" value="C-terminal effector domain of the bipartite response regulators"/>
    <property type="match status" value="1"/>
</dbReference>
<dbReference type="GO" id="GO:0006355">
    <property type="term" value="P:regulation of DNA-templated transcription"/>
    <property type="evidence" value="ECO:0007669"/>
    <property type="project" value="InterPro"/>
</dbReference>
<keyword evidence="2" id="KW-1133">Transmembrane helix</keyword>
<dbReference type="InterPro" id="IPR016032">
    <property type="entry name" value="Sig_transdc_resp-reg_C-effctor"/>
</dbReference>
<name>A0A9D2KBW6_9BACE</name>